<dbReference type="OrthoDB" id="448450at2759"/>
<dbReference type="AlphaFoldDB" id="A0A1L9PNU1"/>
<evidence type="ECO:0000313" key="7">
    <source>
        <dbReference type="Proteomes" id="UP000184073"/>
    </source>
</evidence>
<evidence type="ECO:0000256" key="1">
    <source>
        <dbReference type="ARBA" id="ARBA00004275"/>
    </source>
</evidence>
<proteinExistence type="inferred from homology"/>
<dbReference type="Gene3D" id="3.90.226.10">
    <property type="entry name" value="2-enoyl-CoA Hydratase, Chain A, domain 1"/>
    <property type="match status" value="1"/>
</dbReference>
<dbReference type="SUPFAM" id="SSF52096">
    <property type="entry name" value="ClpP/crotonase"/>
    <property type="match status" value="1"/>
</dbReference>
<dbReference type="InterPro" id="IPR029045">
    <property type="entry name" value="ClpP/crotonase-like_dom_sf"/>
</dbReference>
<dbReference type="PANTHER" id="PTHR43684">
    <property type="match status" value="1"/>
</dbReference>
<dbReference type="GO" id="GO:0005782">
    <property type="term" value="C:peroxisomal matrix"/>
    <property type="evidence" value="ECO:0007669"/>
    <property type="project" value="TreeGrafter"/>
</dbReference>
<gene>
    <name evidence="6" type="ORF">ASPVEDRAFT_29704</name>
</gene>
<dbReference type="CDD" id="cd06558">
    <property type="entry name" value="crotonase-like"/>
    <property type="match status" value="1"/>
</dbReference>
<dbReference type="InterPro" id="IPR001753">
    <property type="entry name" value="Enoyl-CoA_hydra/iso"/>
</dbReference>
<dbReference type="GO" id="GO:0006635">
    <property type="term" value="P:fatty acid beta-oxidation"/>
    <property type="evidence" value="ECO:0007669"/>
    <property type="project" value="TreeGrafter"/>
</dbReference>
<evidence type="ECO:0000256" key="4">
    <source>
        <dbReference type="ARBA" id="ARBA00023140"/>
    </source>
</evidence>
<dbReference type="InterPro" id="IPR051053">
    <property type="entry name" value="ECH/Chromodomain_protein"/>
</dbReference>
<protein>
    <submittedName>
        <fullName evidence="6">Uncharacterized protein</fullName>
    </submittedName>
</protein>
<dbReference type="RefSeq" id="XP_040668941.1">
    <property type="nucleotide sequence ID" value="XM_040810261.1"/>
</dbReference>
<dbReference type="GeneID" id="63725772"/>
<organism evidence="6 7">
    <name type="scientific">Aspergillus versicolor CBS 583.65</name>
    <dbReference type="NCBI Taxonomy" id="1036611"/>
    <lineage>
        <taxon>Eukaryota</taxon>
        <taxon>Fungi</taxon>
        <taxon>Dikarya</taxon>
        <taxon>Ascomycota</taxon>
        <taxon>Pezizomycotina</taxon>
        <taxon>Eurotiomycetes</taxon>
        <taxon>Eurotiomycetidae</taxon>
        <taxon>Eurotiales</taxon>
        <taxon>Aspergillaceae</taxon>
        <taxon>Aspergillus</taxon>
        <taxon>Aspergillus subgen. Nidulantes</taxon>
    </lineage>
</organism>
<keyword evidence="7" id="KW-1185">Reference proteome</keyword>
<accession>A0A1L9PNU1</accession>
<dbReference type="STRING" id="1036611.A0A1L9PNU1"/>
<sequence>MPYTYTHIVVDIHDQIGVIKLNRPKSLNAWNETMLADMVTAFRELDEHPHTIFTVLTGEGRFFSAGADIRQGLATPPADSTPAQKKLFYMKNFSTHTELFRLLIDLRKVFILALNGPGVGGGAAWFTGLADIVLASSGNYLQVPFNSLGLVPEYGAARTFAESMGVRRANEFLMFGRKCTVEELEGWGVVNRVFPLEGFGGSVLEYLKGQLEVNDGGSMLETKRLVNGPLRAERVVALFDAVSALAERFVEGVPMERFQRRTGELAKASEARRKKSSL</sequence>
<dbReference type="GO" id="GO:0016853">
    <property type="term" value="F:isomerase activity"/>
    <property type="evidence" value="ECO:0007669"/>
    <property type="project" value="UniProtKB-KW"/>
</dbReference>
<dbReference type="Pfam" id="PF00378">
    <property type="entry name" value="ECH_1"/>
    <property type="match status" value="1"/>
</dbReference>
<comment type="pathway">
    <text evidence="2">Lipid metabolism; fatty acid beta-oxidation.</text>
</comment>
<keyword evidence="4" id="KW-0576">Peroxisome</keyword>
<keyword evidence="5" id="KW-0413">Isomerase</keyword>
<comment type="similarity">
    <text evidence="3">Belongs to the enoyl-CoA hydratase/isomerase family.</text>
</comment>
<dbReference type="Proteomes" id="UP000184073">
    <property type="component" value="Unassembled WGS sequence"/>
</dbReference>
<dbReference type="VEuPathDB" id="FungiDB:ASPVEDRAFT_29704"/>
<evidence type="ECO:0000313" key="6">
    <source>
        <dbReference type="EMBL" id="OJJ03179.1"/>
    </source>
</evidence>
<evidence type="ECO:0000256" key="2">
    <source>
        <dbReference type="ARBA" id="ARBA00005005"/>
    </source>
</evidence>
<dbReference type="FunFam" id="3.90.226.10:FF:000048">
    <property type="entry name" value="3,2-trans-enoyl-CoA isomerase"/>
    <property type="match status" value="1"/>
</dbReference>
<comment type="subcellular location">
    <subcellularLocation>
        <location evidence="1">Peroxisome</location>
    </subcellularLocation>
</comment>
<evidence type="ECO:0000256" key="5">
    <source>
        <dbReference type="ARBA" id="ARBA00023235"/>
    </source>
</evidence>
<dbReference type="EMBL" id="KV878130">
    <property type="protein sequence ID" value="OJJ03179.1"/>
    <property type="molecule type" value="Genomic_DNA"/>
</dbReference>
<reference evidence="7" key="1">
    <citation type="journal article" date="2017" name="Genome Biol.">
        <title>Comparative genomics reveals high biological diversity and specific adaptations in the industrially and medically important fungal genus Aspergillus.</title>
        <authorList>
            <person name="de Vries R.P."/>
            <person name="Riley R."/>
            <person name="Wiebenga A."/>
            <person name="Aguilar-Osorio G."/>
            <person name="Amillis S."/>
            <person name="Uchima C.A."/>
            <person name="Anderluh G."/>
            <person name="Asadollahi M."/>
            <person name="Askin M."/>
            <person name="Barry K."/>
            <person name="Battaglia E."/>
            <person name="Bayram O."/>
            <person name="Benocci T."/>
            <person name="Braus-Stromeyer S.A."/>
            <person name="Caldana C."/>
            <person name="Canovas D."/>
            <person name="Cerqueira G.C."/>
            <person name="Chen F."/>
            <person name="Chen W."/>
            <person name="Choi C."/>
            <person name="Clum A."/>
            <person name="Dos Santos R.A."/>
            <person name="Damasio A.R."/>
            <person name="Diallinas G."/>
            <person name="Emri T."/>
            <person name="Fekete E."/>
            <person name="Flipphi M."/>
            <person name="Freyberg S."/>
            <person name="Gallo A."/>
            <person name="Gournas C."/>
            <person name="Habgood R."/>
            <person name="Hainaut M."/>
            <person name="Harispe M.L."/>
            <person name="Henrissat B."/>
            <person name="Hilden K.S."/>
            <person name="Hope R."/>
            <person name="Hossain A."/>
            <person name="Karabika E."/>
            <person name="Karaffa L."/>
            <person name="Karanyi Z."/>
            <person name="Krasevec N."/>
            <person name="Kuo A."/>
            <person name="Kusch H."/>
            <person name="LaButti K."/>
            <person name="Lagendijk E.L."/>
            <person name="Lapidus A."/>
            <person name="Levasseur A."/>
            <person name="Lindquist E."/>
            <person name="Lipzen A."/>
            <person name="Logrieco A.F."/>
            <person name="MacCabe A."/>
            <person name="Maekelae M.R."/>
            <person name="Malavazi I."/>
            <person name="Melin P."/>
            <person name="Meyer V."/>
            <person name="Mielnichuk N."/>
            <person name="Miskei M."/>
            <person name="Molnar A.P."/>
            <person name="Mule G."/>
            <person name="Ngan C.Y."/>
            <person name="Orejas M."/>
            <person name="Orosz E."/>
            <person name="Ouedraogo J.P."/>
            <person name="Overkamp K.M."/>
            <person name="Park H.-S."/>
            <person name="Perrone G."/>
            <person name="Piumi F."/>
            <person name="Punt P.J."/>
            <person name="Ram A.F."/>
            <person name="Ramon A."/>
            <person name="Rauscher S."/>
            <person name="Record E."/>
            <person name="Riano-Pachon D.M."/>
            <person name="Robert V."/>
            <person name="Roehrig J."/>
            <person name="Ruller R."/>
            <person name="Salamov A."/>
            <person name="Salih N.S."/>
            <person name="Samson R.A."/>
            <person name="Sandor E."/>
            <person name="Sanguinetti M."/>
            <person name="Schuetze T."/>
            <person name="Sepcic K."/>
            <person name="Shelest E."/>
            <person name="Sherlock G."/>
            <person name="Sophianopoulou V."/>
            <person name="Squina F.M."/>
            <person name="Sun H."/>
            <person name="Susca A."/>
            <person name="Todd R.B."/>
            <person name="Tsang A."/>
            <person name="Unkles S.E."/>
            <person name="van de Wiele N."/>
            <person name="van Rossen-Uffink D."/>
            <person name="Oliveira J.V."/>
            <person name="Vesth T.C."/>
            <person name="Visser J."/>
            <person name="Yu J.-H."/>
            <person name="Zhou M."/>
            <person name="Andersen M.R."/>
            <person name="Archer D.B."/>
            <person name="Baker S.E."/>
            <person name="Benoit I."/>
            <person name="Brakhage A.A."/>
            <person name="Braus G.H."/>
            <person name="Fischer R."/>
            <person name="Frisvad J.C."/>
            <person name="Goldman G.H."/>
            <person name="Houbraken J."/>
            <person name="Oakley B."/>
            <person name="Pocsi I."/>
            <person name="Scazzocchio C."/>
            <person name="Seiboth B."/>
            <person name="vanKuyk P.A."/>
            <person name="Wortman J."/>
            <person name="Dyer P.S."/>
            <person name="Grigoriev I.V."/>
        </authorList>
    </citation>
    <scope>NUCLEOTIDE SEQUENCE [LARGE SCALE GENOMIC DNA]</scope>
    <source>
        <strain evidence="7">CBS 583.65</strain>
    </source>
</reference>
<name>A0A1L9PNU1_ASPVE</name>
<evidence type="ECO:0000256" key="3">
    <source>
        <dbReference type="ARBA" id="ARBA00005254"/>
    </source>
</evidence>
<dbReference type="PANTHER" id="PTHR43684:SF3">
    <property type="entry name" value="PEROXISOMAL D3,D2-ENOYL-COA ISOMERASE"/>
    <property type="match status" value="1"/>
</dbReference>